<dbReference type="SMART" id="SM00479">
    <property type="entry name" value="EXOIII"/>
    <property type="match status" value="1"/>
</dbReference>
<dbReference type="InterPro" id="IPR012337">
    <property type="entry name" value="RNaseH-like_sf"/>
</dbReference>
<comment type="catalytic activity">
    <reaction evidence="6">
        <text>DNA(n) + a 2'-deoxyribonucleoside 5'-triphosphate = DNA(n+1) + diphosphate</text>
        <dbReference type="Rhea" id="RHEA:22508"/>
        <dbReference type="Rhea" id="RHEA-COMP:17339"/>
        <dbReference type="Rhea" id="RHEA-COMP:17340"/>
        <dbReference type="ChEBI" id="CHEBI:33019"/>
        <dbReference type="ChEBI" id="CHEBI:61560"/>
        <dbReference type="ChEBI" id="CHEBI:173112"/>
        <dbReference type="EC" id="2.7.7.7"/>
    </reaction>
</comment>
<evidence type="ECO:0000256" key="6">
    <source>
        <dbReference type="ARBA" id="ARBA00049244"/>
    </source>
</evidence>
<dbReference type="EC" id="2.7.7.7" evidence="1"/>
<dbReference type="GO" id="GO:0008408">
    <property type="term" value="F:3'-5' exonuclease activity"/>
    <property type="evidence" value="ECO:0007669"/>
    <property type="project" value="TreeGrafter"/>
</dbReference>
<protein>
    <recommendedName>
        <fullName evidence="1">DNA-directed DNA polymerase</fullName>
        <ecNumber evidence="1">2.7.7.7</ecNumber>
    </recommendedName>
</protein>
<dbReference type="CDD" id="cd06127">
    <property type="entry name" value="DEDDh"/>
    <property type="match status" value="1"/>
</dbReference>
<evidence type="ECO:0000313" key="8">
    <source>
        <dbReference type="EMBL" id="AWB69095.1"/>
    </source>
</evidence>
<accession>A0A2S0VY42</accession>
<dbReference type="InterPro" id="IPR036397">
    <property type="entry name" value="RNaseH_sf"/>
</dbReference>
<evidence type="ECO:0000256" key="2">
    <source>
        <dbReference type="ARBA" id="ARBA00022722"/>
    </source>
</evidence>
<proteinExistence type="predicted"/>
<dbReference type="GO" id="GO:0005829">
    <property type="term" value="C:cytosol"/>
    <property type="evidence" value="ECO:0007669"/>
    <property type="project" value="TreeGrafter"/>
</dbReference>
<evidence type="ECO:0000313" key="9">
    <source>
        <dbReference type="Proteomes" id="UP000244441"/>
    </source>
</evidence>
<keyword evidence="3" id="KW-0378">Hydrolase</keyword>
<evidence type="ECO:0000256" key="1">
    <source>
        <dbReference type="ARBA" id="ARBA00012417"/>
    </source>
</evidence>
<evidence type="ECO:0000256" key="5">
    <source>
        <dbReference type="ARBA" id="ARBA00026073"/>
    </source>
</evidence>
<dbReference type="OrthoDB" id="9803913at2"/>
<reference evidence="8 9" key="1">
    <citation type="submission" date="2018-01" db="EMBL/GenBank/DDBJ databases">
        <title>Genome sequence of a Cantenovulum-like bacteria.</title>
        <authorList>
            <person name="Tan W.R."/>
            <person name="Lau N.-S."/>
            <person name="Go F."/>
            <person name="Amirul A.-A.A."/>
        </authorList>
    </citation>
    <scope>NUCLEOTIDE SEQUENCE [LARGE SCALE GENOMIC DNA]</scope>
    <source>
        <strain evidence="8 9">CCB-QB4</strain>
    </source>
</reference>
<dbReference type="InterPro" id="IPR006054">
    <property type="entry name" value="DnaQ"/>
</dbReference>
<dbReference type="PANTHER" id="PTHR30231:SF37">
    <property type="entry name" value="EXODEOXYRIBONUCLEASE 10"/>
    <property type="match status" value="1"/>
</dbReference>
<dbReference type="FunFam" id="3.30.420.10:FF:000045">
    <property type="entry name" value="3'-5' exonuclease DinG"/>
    <property type="match status" value="1"/>
</dbReference>
<dbReference type="GO" id="GO:0003677">
    <property type="term" value="F:DNA binding"/>
    <property type="evidence" value="ECO:0007669"/>
    <property type="project" value="InterPro"/>
</dbReference>
<organism evidence="8 9">
    <name type="scientific">Saccharobesus litoralis</name>
    <dbReference type="NCBI Taxonomy" id="2172099"/>
    <lineage>
        <taxon>Bacteria</taxon>
        <taxon>Pseudomonadati</taxon>
        <taxon>Pseudomonadota</taxon>
        <taxon>Gammaproteobacteria</taxon>
        <taxon>Alteromonadales</taxon>
        <taxon>Alteromonadaceae</taxon>
        <taxon>Saccharobesus</taxon>
    </lineage>
</organism>
<evidence type="ECO:0000259" key="7">
    <source>
        <dbReference type="SMART" id="SM00479"/>
    </source>
</evidence>
<gene>
    <name evidence="8" type="ORF">C2869_19405</name>
</gene>
<comment type="subunit">
    <text evidence="5">DNA polymerase III contains a core (composed of alpha, epsilon and theta chains) that associates with a tau subunit. This core dimerizes to form the POLIII' complex. PolIII' associates with the gamma complex (composed of gamma, delta, delta', psi and chi chains) and with the beta chain to form the complete DNA polymerase III complex.</text>
</comment>
<comment type="function">
    <text evidence="4">DNA polymerase III is a complex, multichain enzyme responsible for most of the replicative synthesis in bacteria. The epsilon subunit contain the editing function and is a proofreading 3'-5' exonuclease.</text>
</comment>
<sequence length="220" mass="24575">MVSPSFSVQKDSNQQRSADTLIILDFETTGLSPNMGDRAIEIGAVKLEKGQVVDSFQRLMDPGFRINSFIENYTGISNAMLAGEADCETVMTEFADFVGDANLIAHNASFDKKFLDAEFERVGFQYSGGFSCSLLLSRRINQDAPSHKLGDLIRYKQIPSEGQFHRALFDAEMTAKLWCLMIDDIKQQYNLAEVPFALVQKICKTPKAKVAEVIGKWRGE</sequence>
<evidence type="ECO:0000256" key="3">
    <source>
        <dbReference type="ARBA" id="ARBA00022839"/>
    </source>
</evidence>
<keyword evidence="9" id="KW-1185">Reference proteome</keyword>
<dbReference type="GO" id="GO:0045004">
    <property type="term" value="P:DNA replication proofreading"/>
    <property type="evidence" value="ECO:0007669"/>
    <property type="project" value="TreeGrafter"/>
</dbReference>
<dbReference type="NCBIfam" id="TIGR00573">
    <property type="entry name" value="dnaq"/>
    <property type="match status" value="1"/>
</dbReference>
<dbReference type="PANTHER" id="PTHR30231">
    <property type="entry name" value="DNA POLYMERASE III SUBUNIT EPSILON"/>
    <property type="match status" value="1"/>
</dbReference>
<dbReference type="Proteomes" id="UP000244441">
    <property type="component" value="Chromosome"/>
</dbReference>
<dbReference type="EMBL" id="CP026604">
    <property type="protein sequence ID" value="AWB69095.1"/>
    <property type="molecule type" value="Genomic_DNA"/>
</dbReference>
<feature type="domain" description="Exonuclease" evidence="7">
    <location>
        <begin position="20"/>
        <end position="187"/>
    </location>
</feature>
<dbReference type="AlphaFoldDB" id="A0A2S0VY42"/>
<dbReference type="Gene3D" id="3.30.420.10">
    <property type="entry name" value="Ribonuclease H-like superfamily/Ribonuclease H"/>
    <property type="match status" value="1"/>
</dbReference>
<dbReference type="KEGG" id="cate:C2869_19405"/>
<name>A0A2S0VY42_9ALTE</name>
<dbReference type="InterPro" id="IPR013520">
    <property type="entry name" value="Ribonucl_H"/>
</dbReference>
<dbReference type="GO" id="GO:0003887">
    <property type="term" value="F:DNA-directed DNA polymerase activity"/>
    <property type="evidence" value="ECO:0007669"/>
    <property type="project" value="UniProtKB-EC"/>
</dbReference>
<evidence type="ECO:0000256" key="4">
    <source>
        <dbReference type="ARBA" id="ARBA00025483"/>
    </source>
</evidence>
<keyword evidence="3" id="KW-0269">Exonuclease</keyword>
<dbReference type="Pfam" id="PF00929">
    <property type="entry name" value="RNase_T"/>
    <property type="match status" value="1"/>
</dbReference>
<keyword evidence="2" id="KW-0540">Nuclease</keyword>
<dbReference type="SUPFAM" id="SSF53098">
    <property type="entry name" value="Ribonuclease H-like"/>
    <property type="match status" value="1"/>
</dbReference>